<comment type="pathway">
    <text evidence="8">Cofactor biosynthesis; pyrroloquinoline quinone biosynthesis.</text>
</comment>
<dbReference type="Gene3D" id="3.20.20.70">
    <property type="entry name" value="Aldolase class I"/>
    <property type="match status" value="1"/>
</dbReference>
<dbReference type="CDD" id="cd01335">
    <property type="entry name" value="Radical_SAM"/>
    <property type="match status" value="1"/>
</dbReference>
<dbReference type="PROSITE" id="PS01305">
    <property type="entry name" value="MOAA_NIFB_PQQE"/>
    <property type="match status" value="1"/>
</dbReference>
<sequence length="377" mass="41981">MIKIDPPLALLAELTHRCPLSCPYCSNPLEMDARAAELDTESWCRVLTEAKEIGALQVHFSGGEPTLRPDLVDLIEHADKIGLYCNLITAAVSLTEKRLDSLKNAGLAHVQISFQGTDTVIADRIAGYEGAFERKTKAAARVINAGLALTLNAVINRHNVEQLPNFFKMAALMKARRLEVAHVQYYGWALKNRAALLPSKTQVERTTQLVEEARRKYEGTMVIDYVVPDYYARRPKSCMNGWARRFFNITPAGKVLPCHAAETIPHLSFPTVHDGSLSDIWHNDPAFNAYRGTDWMPETCQKCDNREIDWGGCRCQAMALTGDAANMDPVCELSPFKDKVLEVARNDADGQAADFIYRVSPGFSEHNVSDSPDRKTD</sequence>
<dbReference type="Pfam" id="PF13186">
    <property type="entry name" value="SPASM"/>
    <property type="match status" value="1"/>
</dbReference>
<dbReference type="SFLD" id="SFLDG01386">
    <property type="entry name" value="main_SPASM_domain-containing"/>
    <property type="match status" value="1"/>
</dbReference>
<dbReference type="InterPro" id="IPR050377">
    <property type="entry name" value="Radical_SAM_PqqE_MftC-like"/>
</dbReference>
<dbReference type="EC" id="1.21.98.4" evidence="8"/>
<keyword evidence="7 8" id="KW-0411">Iron-sulfur</keyword>
<evidence type="ECO:0000256" key="4">
    <source>
        <dbReference type="ARBA" id="ARBA00022905"/>
    </source>
</evidence>
<evidence type="ECO:0000256" key="3">
    <source>
        <dbReference type="ARBA" id="ARBA00022723"/>
    </source>
</evidence>
<dbReference type="SFLD" id="SFLDF00280">
    <property type="entry name" value="coenzyme_PQQ_synthesis_protein"/>
    <property type="match status" value="1"/>
</dbReference>
<dbReference type="SFLD" id="SFLDG01067">
    <property type="entry name" value="SPASM/twitch_domain_containing"/>
    <property type="match status" value="1"/>
</dbReference>
<dbReference type="SFLD" id="SFLDS00029">
    <property type="entry name" value="Radical_SAM"/>
    <property type="match status" value="1"/>
</dbReference>
<dbReference type="InterPro" id="IPR007197">
    <property type="entry name" value="rSAM"/>
</dbReference>
<evidence type="ECO:0000256" key="7">
    <source>
        <dbReference type="ARBA" id="ARBA00023014"/>
    </source>
</evidence>
<dbReference type="InterPro" id="IPR000385">
    <property type="entry name" value="MoaA_NifB_PqqE_Fe-S-bd_CS"/>
</dbReference>
<feature type="binding site" evidence="8">
    <location>
        <position position="18"/>
    </location>
    <ligand>
        <name>[4Fe-4S] cluster</name>
        <dbReference type="ChEBI" id="CHEBI:49883"/>
        <note>4Fe-4S-S-AdoMet</note>
    </ligand>
</feature>
<keyword evidence="5 8" id="KW-0560">Oxidoreductase</keyword>
<dbReference type="RefSeq" id="WP_251933151.1">
    <property type="nucleotide sequence ID" value="NZ_CP098747.1"/>
</dbReference>
<feature type="binding site" evidence="8">
    <location>
        <position position="25"/>
    </location>
    <ligand>
        <name>[4Fe-4S] cluster</name>
        <dbReference type="ChEBI" id="CHEBI:49883"/>
        <note>4Fe-4S-S-AdoMet</note>
    </ligand>
</feature>
<accession>A0ABY4VZF1</accession>
<dbReference type="InterPro" id="IPR058240">
    <property type="entry name" value="rSAM_sf"/>
</dbReference>
<evidence type="ECO:0000256" key="2">
    <source>
        <dbReference type="ARBA" id="ARBA00022691"/>
    </source>
</evidence>
<evidence type="ECO:0000313" key="11">
    <source>
        <dbReference type="Proteomes" id="UP001056291"/>
    </source>
</evidence>
<feature type="binding site" evidence="8">
    <location>
        <position position="22"/>
    </location>
    <ligand>
        <name>[4Fe-4S] cluster</name>
        <dbReference type="ChEBI" id="CHEBI:49883"/>
        <note>4Fe-4S-S-AdoMet</note>
    </ligand>
</feature>
<keyword evidence="6 8" id="KW-0408">Iron</keyword>
<dbReference type="InterPro" id="IPR011843">
    <property type="entry name" value="PQQ_synth_PqqE_bac"/>
</dbReference>
<organism evidence="10 11">
    <name type="scientific">Sneathiella marina</name>
    <dbReference type="NCBI Taxonomy" id="2950108"/>
    <lineage>
        <taxon>Bacteria</taxon>
        <taxon>Pseudomonadati</taxon>
        <taxon>Pseudomonadota</taxon>
        <taxon>Alphaproteobacteria</taxon>
        <taxon>Sneathiellales</taxon>
        <taxon>Sneathiellaceae</taxon>
        <taxon>Sneathiella</taxon>
    </lineage>
</organism>
<gene>
    <name evidence="8 10" type="primary">pqqE</name>
    <name evidence="10" type="ORF">NBZ79_14135</name>
</gene>
<evidence type="ECO:0000259" key="9">
    <source>
        <dbReference type="PROSITE" id="PS51918"/>
    </source>
</evidence>
<dbReference type="EMBL" id="CP098747">
    <property type="protein sequence ID" value="USG60306.1"/>
    <property type="molecule type" value="Genomic_DNA"/>
</dbReference>
<proteinExistence type="inferred from homology"/>
<dbReference type="PANTHER" id="PTHR11228:SF7">
    <property type="entry name" value="PQQA PEPTIDE CYCLASE"/>
    <property type="match status" value="1"/>
</dbReference>
<dbReference type="PANTHER" id="PTHR11228">
    <property type="entry name" value="RADICAL SAM DOMAIN PROTEIN"/>
    <property type="match status" value="1"/>
</dbReference>
<evidence type="ECO:0000256" key="8">
    <source>
        <dbReference type="HAMAP-Rule" id="MF_00660"/>
    </source>
</evidence>
<evidence type="ECO:0000256" key="6">
    <source>
        <dbReference type="ARBA" id="ARBA00023004"/>
    </source>
</evidence>
<comment type="similarity">
    <text evidence="8">Belongs to the radical SAM superfamily. PqqE family.</text>
</comment>
<keyword evidence="2 8" id="KW-0949">S-adenosyl-L-methionine</keyword>
<keyword evidence="4 8" id="KW-0884">PQQ biosynthesis</keyword>
<evidence type="ECO:0000256" key="5">
    <source>
        <dbReference type="ARBA" id="ARBA00023002"/>
    </source>
</evidence>
<dbReference type="CDD" id="cd21119">
    <property type="entry name" value="SPASM_PqqE"/>
    <property type="match status" value="1"/>
</dbReference>
<dbReference type="Pfam" id="PF04055">
    <property type="entry name" value="Radical_SAM"/>
    <property type="match status" value="1"/>
</dbReference>
<keyword evidence="3 8" id="KW-0479">Metal-binding</keyword>
<dbReference type="PIRSF" id="PIRSF037420">
    <property type="entry name" value="PQQ_syn_pqqE"/>
    <property type="match status" value="1"/>
</dbReference>
<comment type="subunit">
    <text evidence="8">Interacts with PqqD. The interaction is necessary for activity of PqqE.</text>
</comment>
<comment type="cofactor">
    <cofactor evidence="8">
        <name>[4Fe-4S] cluster</name>
        <dbReference type="ChEBI" id="CHEBI:49883"/>
    </cofactor>
    <text evidence="8">Binds 1 [4Fe-4S] cluster. The cluster is coordinated with 3 cysteines and an exchangeable S-adenosyl-L-methionine.</text>
</comment>
<keyword evidence="11" id="KW-1185">Reference proteome</keyword>
<dbReference type="InterPro" id="IPR023885">
    <property type="entry name" value="4Fe4S-binding_SPASM_dom"/>
</dbReference>
<dbReference type="InterPro" id="IPR006638">
    <property type="entry name" value="Elp3/MiaA/NifB-like_rSAM"/>
</dbReference>
<protein>
    <recommendedName>
        <fullName evidence="8">PqqA peptide cyclase</fullName>
        <ecNumber evidence="8">1.21.98.4</ecNumber>
    </recommendedName>
    <alternativeName>
        <fullName evidence="8">Coenzyme PQQ synthesis protein E</fullName>
    </alternativeName>
</protein>
<keyword evidence="1 8" id="KW-0004">4Fe-4S</keyword>
<dbReference type="HAMAP" id="MF_00660">
    <property type="entry name" value="PqqE"/>
    <property type="match status" value="1"/>
</dbReference>
<evidence type="ECO:0000256" key="1">
    <source>
        <dbReference type="ARBA" id="ARBA00022485"/>
    </source>
</evidence>
<dbReference type="PROSITE" id="PS51918">
    <property type="entry name" value="RADICAL_SAM"/>
    <property type="match status" value="1"/>
</dbReference>
<dbReference type="NCBIfam" id="TIGR04085">
    <property type="entry name" value="rSAM_more_4Fe4S"/>
    <property type="match status" value="1"/>
</dbReference>
<comment type="function">
    <text evidence="8">Catalyzes the cross-linking of a glutamate residue and a tyrosine residue in the PqqA protein as part of the biosynthesis of pyrroloquinoline quinone (PQQ).</text>
</comment>
<feature type="domain" description="Radical SAM core" evidence="9">
    <location>
        <begin position="4"/>
        <end position="220"/>
    </location>
</feature>
<dbReference type="InterPro" id="IPR013785">
    <property type="entry name" value="Aldolase_TIM"/>
</dbReference>
<comment type="catalytic activity">
    <reaction evidence="8">
        <text>[PQQ precursor protein] + S-adenosyl-L-methionine = E-Y cross-linked-[PQQ precursor protein] + 5'-deoxyadenosine + L-methionine + H(+)</text>
        <dbReference type="Rhea" id="RHEA:56836"/>
        <dbReference type="Rhea" id="RHEA-COMP:14800"/>
        <dbReference type="Rhea" id="RHEA-COMP:14801"/>
        <dbReference type="ChEBI" id="CHEBI:15378"/>
        <dbReference type="ChEBI" id="CHEBI:17319"/>
        <dbReference type="ChEBI" id="CHEBI:57844"/>
        <dbReference type="ChEBI" id="CHEBI:59789"/>
        <dbReference type="ChEBI" id="CHEBI:141026"/>
        <dbReference type="ChEBI" id="CHEBI:141027"/>
        <dbReference type="EC" id="1.21.98.4"/>
    </reaction>
</comment>
<reference evidence="10" key="1">
    <citation type="submission" date="2022-06" db="EMBL/GenBank/DDBJ databases">
        <title>Sneathiella actinostolidae sp. nov., isolated from a sea anemonein the Western Pacific Ocean.</title>
        <authorList>
            <person name="Wei M.J."/>
        </authorList>
    </citation>
    <scope>NUCLEOTIDE SEQUENCE</scope>
    <source>
        <strain evidence="10">PHK-P5</strain>
    </source>
</reference>
<evidence type="ECO:0000313" key="10">
    <source>
        <dbReference type="EMBL" id="USG60306.1"/>
    </source>
</evidence>
<name>A0ABY4VZF1_9PROT</name>
<dbReference type="SMART" id="SM00729">
    <property type="entry name" value="Elp3"/>
    <property type="match status" value="1"/>
</dbReference>
<dbReference type="Proteomes" id="UP001056291">
    <property type="component" value="Chromosome"/>
</dbReference>
<dbReference type="SUPFAM" id="SSF102114">
    <property type="entry name" value="Radical SAM enzymes"/>
    <property type="match status" value="1"/>
</dbReference>
<dbReference type="NCBIfam" id="TIGR02109">
    <property type="entry name" value="PQQ_syn_pqqE"/>
    <property type="match status" value="1"/>
</dbReference>
<dbReference type="InterPro" id="IPR017200">
    <property type="entry name" value="PqqE-like"/>
</dbReference>